<dbReference type="InterPro" id="IPR011989">
    <property type="entry name" value="ARM-like"/>
</dbReference>
<dbReference type="AlphaFoldDB" id="A0A2N5TPD6"/>
<gene>
    <name evidence="6" type="ORF">PCANC_25236</name>
</gene>
<dbReference type="PANTHER" id="PTHR10527">
    <property type="entry name" value="IMPORTIN BETA"/>
    <property type="match status" value="1"/>
</dbReference>
<evidence type="ECO:0000313" key="7">
    <source>
        <dbReference type="Proteomes" id="UP000235388"/>
    </source>
</evidence>
<protein>
    <submittedName>
        <fullName evidence="6">Uncharacterized protein</fullName>
    </submittedName>
</protein>
<dbReference type="InterPro" id="IPR040122">
    <property type="entry name" value="Importin_beta"/>
</dbReference>
<keyword evidence="2" id="KW-0813">Transport</keyword>
<dbReference type="InterPro" id="IPR016024">
    <property type="entry name" value="ARM-type_fold"/>
</dbReference>
<dbReference type="OrthoDB" id="2499146at2759"/>
<keyword evidence="3" id="KW-0963">Cytoplasm</keyword>
<dbReference type="GO" id="GO:0006606">
    <property type="term" value="P:protein import into nucleus"/>
    <property type="evidence" value="ECO:0007669"/>
    <property type="project" value="InterPro"/>
</dbReference>
<reference evidence="6 7" key="1">
    <citation type="submission" date="2017-11" db="EMBL/GenBank/DDBJ databases">
        <title>De novo assembly and phasing of dikaryotic genomes from two isolates of Puccinia coronata f. sp. avenae, the causal agent of oat crown rust.</title>
        <authorList>
            <person name="Miller M.E."/>
            <person name="Zhang Y."/>
            <person name="Omidvar V."/>
            <person name="Sperschneider J."/>
            <person name="Schwessinger B."/>
            <person name="Raley C."/>
            <person name="Palmer J.M."/>
            <person name="Garnica D."/>
            <person name="Upadhyaya N."/>
            <person name="Rathjen J."/>
            <person name="Taylor J.M."/>
            <person name="Park R.F."/>
            <person name="Dodds P.N."/>
            <person name="Hirsch C.D."/>
            <person name="Kianian S.F."/>
            <person name="Figueroa M."/>
        </authorList>
    </citation>
    <scope>NUCLEOTIDE SEQUENCE [LARGE SCALE GENOMIC DNA]</scope>
    <source>
        <strain evidence="6">12NC29</strain>
    </source>
</reference>
<dbReference type="Pfam" id="PF18808">
    <property type="entry name" value="Importin_rep_4"/>
    <property type="match status" value="1"/>
</dbReference>
<dbReference type="Proteomes" id="UP000235388">
    <property type="component" value="Unassembled WGS sequence"/>
</dbReference>
<comment type="caution">
    <text evidence="6">The sequence shown here is derived from an EMBL/GenBank/DDBJ whole genome shotgun (WGS) entry which is preliminary data.</text>
</comment>
<evidence type="ECO:0000256" key="3">
    <source>
        <dbReference type="ARBA" id="ARBA00022490"/>
    </source>
</evidence>
<dbReference type="Gene3D" id="1.25.10.10">
    <property type="entry name" value="Leucine-rich Repeat Variant"/>
    <property type="match status" value="1"/>
</dbReference>
<keyword evidence="4" id="KW-0677">Repeat</keyword>
<dbReference type="EMBL" id="PGCJ01000490">
    <property type="protein sequence ID" value="PLW27373.1"/>
    <property type="molecule type" value="Genomic_DNA"/>
</dbReference>
<evidence type="ECO:0000313" key="6">
    <source>
        <dbReference type="EMBL" id="PLW27373.1"/>
    </source>
</evidence>
<dbReference type="GO" id="GO:0005737">
    <property type="term" value="C:cytoplasm"/>
    <property type="evidence" value="ECO:0007669"/>
    <property type="project" value="UniProtKB-SubCell"/>
</dbReference>
<evidence type="ECO:0000256" key="2">
    <source>
        <dbReference type="ARBA" id="ARBA00022448"/>
    </source>
</evidence>
<keyword evidence="5" id="KW-0653">Protein transport</keyword>
<dbReference type="SUPFAM" id="SSF48371">
    <property type="entry name" value="ARM repeat"/>
    <property type="match status" value="1"/>
</dbReference>
<accession>A0A2N5TPD6</accession>
<dbReference type="GO" id="GO:0005634">
    <property type="term" value="C:nucleus"/>
    <property type="evidence" value="ECO:0007669"/>
    <property type="project" value="UniProtKB-SubCell"/>
</dbReference>
<evidence type="ECO:0000256" key="4">
    <source>
        <dbReference type="ARBA" id="ARBA00022737"/>
    </source>
</evidence>
<comment type="subcellular location">
    <subcellularLocation>
        <location evidence="1">Cytoplasm</location>
    </subcellularLocation>
</comment>
<dbReference type="STRING" id="200324.A0A2N5TPD6"/>
<dbReference type="InterPro" id="IPR041653">
    <property type="entry name" value="Importin_rep_4"/>
</dbReference>
<keyword evidence="7" id="KW-1185">Reference proteome</keyword>
<organism evidence="6 7">
    <name type="scientific">Puccinia coronata f. sp. avenae</name>
    <dbReference type="NCBI Taxonomy" id="200324"/>
    <lineage>
        <taxon>Eukaryota</taxon>
        <taxon>Fungi</taxon>
        <taxon>Dikarya</taxon>
        <taxon>Basidiomycota</taxon>
        <taxon>Pucciniomycotina</taxon>
        <taxon>Pucciniomycetes</taxon>
        <taxon>Pucciniales</taxon>
        <taxon>Pucciniaceae</taxon>
        <taxon>Puccinia</taxon>
    </lineage>
</organism>
<sequence length="821" mass="90498">MLDTTNTTLSNFLNHGCYKLGSPNQAKINTALTHLIEFATFNDISDLTTWLQPLLQLTQDQRLPVSTRSTSLECLITLIESRPSSSNATPSLTWLTSVFSALVTLMAEIEEDEGWSLALDDDEEDLDALYIQAEQALGRLAQEVVKSHCNQLFELILATVQQPLPSAWNVKHALLSVLAFTGEPLAESFSLATEHIYHVLQAGFDDPHPRVIYVAIYAIAQLSSPLKITFSTKPVHQQVLSWLLRCLENGAQPRLQAFAAKALINVLWDDGFLKVEIADEMIGPILSRLISLCQSNYTDRRSLHNKIRPDALNAIGKLFALMSQQGALVSVPLSPPLPSLILHSYLDKLNLPGITILAFFDNTIVTLRKLMDKINIARAASPSDGSGLDDEEIDKTELKIFEAMSRLAMTSSEQRFDAKANWWAQRMTNTLELRPQGQTRILSLLAGLSGGMNAERFVNHGFLAILIGRLVSMCNSKPDISISALFNESHEFDDRQWESVMIGEQTYGIKSAELADKELAVKTLILLANPIGAWLIPHCEQIVAAVIPLLKFYFSNEVQELAMNLLPLLVQSAKASGMSTQQLQGVSTSFCNLITLAFSAKPLDSDNVADSLLMTSADGREWWGRRGGGVGRQELGTGIRRLFTGISRVLRMSIGVDPEWMWNHLHERVIDWARIQDPKPSPIATGLKRLVGALLTHLPSPSAGAELVEKVGEHVLGGFNHPDKCSQSLAPFIMGLCAEKNGDSRPAVFLPPAHLPPALCEATQVARENCVLALAKIIRNPEGLVIDVDAILPLWIEALPIEIDVEEVEPSYRLLLELIAR</sequence>
<proteinExistence type="predicted"/>
<evidence type="ECO:0000256" key="5">
    <source>
        <dbReference type="ARBA" id="ARBA00022927"/>
    </source>
</evidence>
<evidence type="ECO:0000256" key="1">
    <source>
        <dbReference type="ARBA" id="ARBA00004496"/>
    </source>
</evidence>
<name>A0A2N5TPD6_9BASI</name>